<comment type="function">
    <text evidence="7">Allows the formation of correctly charged Gln-tRNA(Gln) through the transamidation of misacylated Glu-tRNA(Gln) in organisms which lack glutaminyl-tRNA synthetase. The reaction takes place in the presence of glutamine and ATP through an activated gamma-phospho-Glu-tRNA(Gln).</text>
</comment>
<dbReference type="InterPro" id="IPR000120">
    <property type="entry name" value="Amidase"/>
</dbReference>
<proteinExistence type="inferred from homology"/>
<protein>
    <recommendedName>
        <fullName evidence="7">Glutamyl-tRNA(Gln) amidotransferase subunit A</fullName>
        <shortName evidence="7">Glu-ADT subunit A</shortName>
        <ecNumber evidence="7">6.3.5.7</ecNumber>
    </recommendedName>
</protein>
<evidence type="ECO:0000256" key="7">
    <source>
        <dbReference type="HAMAP-Rule" id="MF_00120"/>
    </source>
</evidence>
<dbReference type="STRING" id="1332188.L336_0075"/>
<dbReference type="EC" id="6.3.5.7" evidence="7"/>
<evidence type="ECO:0000256" key="3">
    <source>
        <dbReference type="ARBA" id="ARBA00022741"/>
    </source>
</evidence>
<dbReference type="OrthoDB" id="9811471at2"/>
<keyword evidence="2 7" id="KW-0436">Ligase</keyword>
<dbReference type="InterPro" id="IPR023631">
    <property type="entry name" value="Amidase_dom"/>
</dbReference>
<dbReference type="NCBIfam" id="TIGR00132">
    <property type="entry name" value="gatA"/>
    <property type="match status" value="1"/>
</dbReference>
<dbReference type="RefSeq" id="WP_015641237.1">
    <property type="nucleotide sequence ID" value="NC_021219.1"/>
</dbReference>
<accession>R4PX84</accession>
<evidence type="ECO:0000313" key="9">
    <source>
        <dbReference type="EMBL" id="AGL61786.1"/>
    </source>
</evidence>
<dbReference type="HAMAP" id="MF_00120">
    <property type="entry name" value="GatA"/>
    <property type="match status" value="1"/>
</dbReference>
<gene>
    <name evidence="7 9" type="primary">gatA</name>
    <name evidence="9" type="ORF">L336_0075</name>
</gene>
<feature type="active site" description="Charge relay system" evidence="7">
    <location>
        <position position="148"/>
    </location>
</feature>
<dbReference type="PROSITE" id="PS00571">
    <property type="entry name" value="AMIDASES"/>
    <property type="match status" value="1"/>
</dbReference>
<dbReference type="Proteomes" id="UP000013893">
    <property type="component" value="Chromosome"/>
</dbReference>
<feature type="active site" description="Charge relay system" evidence="7">
    <location>
        <position position="73"/>
    </location>
</feature>
<dbReference type="EMBL" id="CP005957">
    <property type="protein sequence ID" value="AGL61786.1"/>
    <property type="molecule type" value="Genomic_DNA"/>
</dbReference>
<evidence type="ECO:0000313" key="10">
    <source>
        <dbReference type="Proteomes" id="UP000013893"/>
    </source>
</evidence>
<organism evidence="9 10">
    <name type="scientific">Candidatus Saccharimonas aalborgensis</name>
    <dbReference type="NCBI Taxonomy" id="1332188"/>
    <lineage>
        <taxon>Bacteria</taxon>
        <taxon>Candidatus Saccharimonadota</taxon>
        <taxon>Candidatus Saccharimonadia</taxon>
        <taxon>Candidatus Saccharimonadales</taxon>
        <taxon>Candidatus Saccharimonadaceae</taxon>
        <taxon>Candidatus Saccharimonas</taxon>
    </lineage>
</organism>
<dbReference type="GO" id="GO:0006412">
    <property type="term" value="P:translation"/>
    <property type="evidence" value="ECO:0007669"/>
    <property type="project" value="UniProtKB-UniRule"/>
</dbReference>
<dbReference type="InterPro" id="IPR004412">
    <property type="entry name" value="GatA"/>
</dbReference>
<evidence type="ECO:0000256" key="4">
    <source>
        <dbReference type="ARBA" id="ARBA00022840"/>
    </source>
</evidence>
<reference evidence="9 10" key="1">
    <citation type="journal article" date="2013" name="Nat. Biotechnol.">
        <title>Genome sequences of rare, uncultured bacteria obtained by differential coverage binning of multiple metagenomes.</title>
        <authorList>
            <person name="Albertsen M."/>
            <person name="Hugenholtz P."/>
            <person name="Skarshewski A."/>
            <person name="Nielsen K.L."/>
            <person name="Tyson G.W."/>
            <person name="Nielsen P.H."/>
        </authorList>
    </citation>
    <scope>NUCLEOTIDE SEQUENCE [LARGE SCALE GENOMIC DNA]</scope>
    <source>
        <strain evidence="9">TM71</strain>
    </source>
</reference>
<evidence type="ECO:0000256" key="2">
    <source>
        <dbReference type="ARBA" id="ARBA00022598"/>
    </source>
</evidence>
<feature type="domain" description="Amidase" evidence="8">
    <location>
        <begin position="21"/>
        <end position="457"/>
    </location>
</feature>
<evidence type="ECO:0000256" key="6">
    <source>
        <dbReference type="ARBA" id="ARBA00047407"/>
    </source>
</evidence>
<dbReference type="HOGENOM" id="CLU_009600_0_3_0"/>
<feature type="active site" description="Acyl-ester intermediate" evidence="7">
    <location>
        <position position="172"/>
    </location>
</feature>
<dbReference type="InterPro" id="IPR020556">
    <property type="entry name" value="Amidase_CS"/>
</dbReference>
<comment type="similarity">
    <text evidence="1 7">Belongs to the amidase family. GatA subfamily.</text>
</comment>
<dbReference type="PANTHER" id="PTHR11895">
    <property type="entry name" value="TRANSAMIDASE"/>
    <property type="match status" value="1"/>
</dbReference>
<sequence>MKITDRVARIVNGDTTARQEVETALAKAKEAKGYHALLSLTADRALKRADEIDTRIASGESVGPLAGVPFVVKDNYLAFGAPTTAAVKILENFQAPLQATVVDKLEAAGAICIGKSNLDAFAHGASTENSAYGVTKNAVDQTKVAGGSSGGSAVVTALDIVPFALGSDTGGSIRQPASFNGVYGYKPTYGTSSRYGVVAMASSTDTMGCFAKCAEDVALVTSIMAGRDEKDMTTLPDFFEPTTFVQPKLRIGLVKDAMSDDVDQEVRGCTLEYVERLRAAGHVVEEVEMPLLKYTLAMYYIIIPAEVSSNLARFDGIRYGYRAHDVKTLAELYGRSRDEGFVTENKRRIMIGSYVLSSGFFDAYYLQAQKARTLLIQAFDTLFSQYDFLILPTAPTPAFGIGENTDDPVKMYLADVMTVPASLAGLPALSVPAGVSKAGLPIGIQLIGPAKSDAAMLALAGSMEAKE</sequence>
<dbReference type="Gene3D" id="3.90.1300.10">
    <property type="entry name" value="Amidase signature (AS) domain"/>
    <property type="match status" value="1"/>
</dbReference>
<comment type="subunit">
    <text evidence="7">Heterotrimer of A, B and C subunits.</text>
</comment>
<keyword evidence="10" id="KW-1185">Reference proteome</keyword>
<keyword evidence="9" id="KW-0808">Transferase</keyword>
<dbReference type="KEGG" id="saal:L336_0075"/>
<evidence type="ECO:0000256" key="1">
    <source>
        <dbReference type="ARBA" id="ARBA00008069"/>
    </source>
</evidence>
<dbReference type="PATRIC" id="fig|1332188.3.peg.75"/>
<keyword evidence="5 7" id="KW-0648">Protein biosynthesis</keyword>
<dbReference type="GO" id="GO:0016740">
    <property type="term" value="F:transferase activity"/>
    <property type="evidence" value="ECO:0007669"/>
    <property type="project" value="UniProtKB-KW"/>
</dbReference>
<comment type="catalytic activity">
    <reaction evidence="6 7">
        <text>L-glutamyl-tRNA(Gln) + L-glutamine + ATP + H2O = L-glutaminyl-tRNA(Gln) + L-glutamate + ADP + phosphate + H(+)</text>
        <dbReference type="Rhea" id="RHEA:17521"/>
        <dbReference type="Rhea" id="RHEA-COMP:9681"/>
        <dbReference type="Rhea" id="RHEA-COMP:9684"/>
        <dbReference type="ChEBI" id="CHEBI:15377"/>
        <dbReference type="ChEBI" id="CHEBI:15378"/>
        <dbReference type="ChEBI" id="CHEBI:29985"/>
        <dbReference type="ChEBI" id="CHEBI:30616"/>
        <dbReference type="ChEBI" id="CHEBI:43474"/>
        <dbReference type="ChEBI" id="CHEBI:58359"/>
        <dbReference type="ChEBI" id="CHEBI:78520"/>
        <dbReference type="ChEBI" id="CHEBI:78521"/>
        <dbReference type="ChEBI" id="CHEBI:456216"/>
        <dbReference type="EC" id="6.3.5.7"/>
    </reaction>
</comment>
<dbReference type="InterPro" id="IPR036928">
    <property type="entry name" value="AS_sf"/>
</dbReference>
<dbReference type="PANTHER" id="PTHR11895:SF151">
    <property type="entry name" value="GLUTAMYL-TRNA(GLN) AMIDOTRANSFERASE SUBUNIT A"/>
    <property type="match status" value="1"/>
</dbReference>
<dbReference type="GO" id="GO:0005524">
    <property type="term" value="F:ATP binding"/>
    <property type="evidence" value="ECO:0007669"/>
    <property type="project" value="UniProtKB-KW"/>
</dbReference>
<keyword evidence="4 7" id="KW-0067">ATP-binding</keyword>
<dbReference type="SUPFAM" id="SSF75304">
    <property type="entry name" value="Amidase signature (AS) enzymes"/>
    <property type="match status" value="1"/>
</dbReference>
<dbReference type="GO" id="GO:0030956">
    <property type="term" value="C:glutamyl-tRNA(Gln) amidotransferase complex"/>
    <property type="evidence" value="ECO:0007669"/>
    <property type="project" value="InterPro"/>
</dbReference>
<keyword evidence="3 7" id="KW-0547">Nucleotide-binding</keyword>
<evidence type="ECO:0000259" key="8">
    <source>
        <dbReference type="Pfam" id="PF01425"/>
    </source>
</evidence>
<evidence type="ECO:0000256" key="5">
    <source>
        <dbReference type="ARBA" id="ARBA00022917"/>
    </source>
</evidence>
<name>R4PX84_9BACT</name>
<dbReference type="GO" id="GO:0050567">
    <property type="term" value="F:glutaminyl-tRNA synthase (glutamine-hydrolyzing) activity"/>
    <property type="evidence" value="ECO:0007669"/>
    <property type="project" value="UniProtKB-UniRule"/>
</dbReference>
<dbReference type="Pfam" id="PF01425">
    <property type="entry name" value="Amidase"/>
    <property type="match status" value="1"/>
</dbReference>
<dbReference type="AlphaFoldDB" id="R4PX84"/>